<keyword evidence="2 5" id="KW-0812">Transmembrane</keyword>
<feature type="transmembrane region" description="Helical" evidence="5">
    <location>
        <begin position="82"/>
        <end position="105"/>
    </location>
</feature>
<feature type="domain" description="O-antigen ligase-related" evidence="6">
    <location>
        <begin position="205"/>
        <end position="343"/>
    </location>
</feature>
<sequence length="421" mass="46754">MRSTLLFTLIFYCFTFIVLGREIGGFPFGIFIEVFIFLLTVGVIVKTPREDWSNLNNSFVFLMLFWFGISVLEVVNPGSNSLAWVAEIRTTAFYPLFLVILGFLIFKTNKSLDIFLILVIGVSTLGSLNGMKQLFIGLSPGETAFVTANASTHLLWGRLRVFSFYTGAGQFGASQAHIGLMALILALGPIKTKWKKILLFICAGLNLYGMLISGTRGALFALVAGVFLAIFLSKNYKVVILGGFVAVFALGILKFTHIGDGNYQIYRLRTALNPEDPSLNVRFITQRNLKEYMASRPFGGGLGVIGYNGVNYNSDKYLSTVQPDSYFVKLWAMYGVVGLTIWLSIMMFILGKCCAIVWRLEDPQLKAKIIALTAGYAGVLICSYGNEIINNMPTSIVIYISWVFIFISPRLEKLEKSTLLD</sequence>
<feature type="transmembrane region" description="Helical" evidence="5">
    <location>
        <begin position="199"/>
        <end position="232"/>
    </location>
</feature>
<feature type="transmembrane region" description="Helical" evidence="5">
    <location>
        <begin position="238"/>
        <end position="259"/>
    </location>
</feature>
<dbReference type="Proteomes" id="UP001501081">
    <property type="component" value="Unassembled WGS sequence"/>
</dbReference>
<proteinExistence type="predicted"/>
<dbReference type="PANTHER" id="PTHR37422">
    <property type="entry name" value="TEICHURONIC ACID BIOSYNTHESIS PROTEIN TUAE"/>
    <property type="match status" value="1"/>
</dbReference>
<organism evidence="7 8">
    <name type="scientific">Pedobacter ginsengiterrae</name>
    <dbReference type="NCBI Taxonomy" id="871696"/>
    <lineage>
        <taxon>Bacteria</taxon>
        <taxon>Pseudomonadati</taxon>
        <taxon>Bacteroidota</taxon>
        <taxon>Sphingobacteriia</taxon>
        <taxon>Sphingobacteriales</taxon>
        <taxon>Sphingobacteriaceae</taxon>
        <taxon>Pedobacter</taxon>
    </lineage>
</organism>
<feature type="transmembrane region" description="Helical" evidence="5">
    <location>
        <begin position="30"/>
        <end position="47"/>
    </location>
</feature>
<reference evidence="8" key="1">
    <citation type="journal article" date="2019" name="Int. J. Syst. Evol. Microbiol.">
        <title>The Global Catalogue of Microorganisms (GCM) 10K type strain sequencing project: providing services to taxonomists for standard genome sequencing and annotation.</title>
        <authorList>
            <consortium name="The Broad Institute Genomics Platform"/>
            <consortium name="The Broad Institute Genome Sequencing Center for Infectious Disease"/>
            <person name="Wu L."/>
            <person name="Ma J."/>
        </authorList>
    </citation>
    <scope>NUCLEOTIDE SEQUENCE [LARGE SCALE GENOMIC DNA]</scope>
    <source>
        <strain evidence="8">JCM 17338</strain>
    </source>
</reference>
<keyword evidence="3 5" id="KW-1133">Transmembrane helix</keyword>
<comment type="subcellular location">
    <subcellularLocation>
        <location evidence="1">Membrane</location>
        <topology evidence="1">Multi-pass membrane protein</topology>
    </subcellularLocation>
</comment>
<feature type="transmembrane region" description="Helical" evidence="5">
    <location>
        <begin position="369"/>
        <end position="386"/>
    </location>
</feature>
<keyword evidence="8" id="KW-1185">Reference proteome</keyword>
<dbReference type="RefSeq" id="WP_344769253.1">
    <property type="nucleotide sequence ID" value="NZ_BAABAK010000019.1"/>
</dbReference>
<evidence type="ECO:0000256" key="3">
    <source>
        <dbReference type="ARBA" id="ARBA00022989"/>
    </source>
</evidence>
<evidence type="ECO:0000313" key="7">
    <source>
        <dbReference type="EMBL" id="GAA3980577.1"/>
    </source>
</evidence>
<feature type="transmembrane region" description="Helical" evidence="5">
    <location>
        <begin position="59"/>
        <end position="76"/>
    </location>
</feature>
<accession>A0ABP7QE48</accession>
<protein>
    <recommendedName>
        <fullName evidence="6">O-antigen ligase-related domain-containing protein</fullName>
    </recommendedName>
</protein>
<dbReference type="InterPro" id="IPR007016">
    <property type="entry name" value="O-antigen_ligase-rel_domated"/>
</dbReference>
<dbReference type="PANTHER" id="PTHR37422:SF13">
    <property type="entry name" value="LIPOPOLYSACCHARIDE BIOSYNTHESIS PROTEIN PA4999-RELATED"/>
    <property type="match status" value="1"/>
</dbReference>
<evidence type="ECO:0000256" key="2">
    <source>
        <dbReference type="ARBA" id="ARBA00022692"/>
    </source>
</evidence>
<name>A0ABP7QE48_9SPHI</name>
<evidence type="ECO:0000256" key="4">
    <source>
        <dbReference type="ARBA" id="ARBA00023136"/>
    </source>
</evidence>
<gene>
    <name evidence="7" type="ORF">GCM10022246_35880</name>
</gene>
<feature type="transmembrane region" description="Helical" evidence="5">
    <location>
        <begin position="330"/>
        <end position="357"/>
    </location>
</feature>
<dbReference type="EMBL" id="BAABAK010000019">
    <property type="protein sequence ID" value="GAA3980577.1"/>
    <property type="molecule type" value="Genomic_DNA"/>
</dbReference>
<dbReference type="InterPro" id="IPR051533">
    <property type="entry name" value="WaaL-like"/>
</dbReference>
<evidence type="ECO:0000256" key="1">
    <source>
        <dbReference type="ARBA" id="ARBA00004141"/>
    </source>
</evidence>
<evidence type="ECO:0000256" key="5">
    <source>
        <dbReference type="SAM" id="Phobius"/>
    </source>
</evidence>
<dbReference type="Pfam" id="PF04932">
    <property type="entry name" value="Wzy_C"/>
    <property type="match status" value="1"/>
</dbReference>
<comment type="caution">
    <text evidence="7">The sequence shown here is derived from an EMBL/GenBank/DDBJ whole genome shotgun (WGS) entry which is preliminary data.</text>
</comment>
<keyword evidence="4 5" id="KW-0472">Membrane</keyword>
<feature type="transmembrane region" description="Helical" evidence="5">
    <location>
        <begin position="112"/>
        <end position="131"/>
    </location>
</feature>
<feature type="transmembrane region" description="Helical" evidence="5">
    <location>
        <begin position="392"/>
        <end position="411"/>
    </location>
</feature>
<evidence type="ECO:0000259" key="6">
    <source>
        <dbReference type="Pfam" id="PF04932"/>
    </source>
</evidence>
<feature type="transmembrane region" description="Helical" evidence="5">
    <location>
        <begin position="162"/>
        <end position="187"/>
    </location>
</feature>
<evidence type="ECO:0000313" key="8">
    <source>
        <dbReference type="Proteomes" id="UP001501081"/>
    </source>
</evidence>